<reference evidence="2" key="2">
    <citation type="submission" date="2015-01" db="EMBL/GenBank/DDBJ databases">
        <title>Evolutionary Origins and Diversification of the Mycorrhizal Mutualists.</title>
        <authorList>
            <consortium name="DOE Joint Genome Institute"/>
            <consortium name="Mycorrhizal Genomics Consortium"/>
            <person name="Kohler A."/>
            <person name="Kuo A."/>
            <person name="Nagy L.G."/>
            <person name="Floudas D."/>
            <person name="Copeland A."/>
            <person name="Barry K.W."/>
            <person name="Cichocki N."/>
            <person name="Veneault-Fourrey C."/>
            <person name="LaButti K."/>
            <person name="Lindquist E.A."/>
            <person name="Lipzen A."/>
            <person name="Lundell T."/>
            <person name="Morin E."/>
            <person name="Murat C."/>
            <person name="Riley R."/>
            <person name="Ohm R."/>
            <person name="Sun H."/>
            <person name="Tunlid A."/>
            <person name="Henrissat B."/>
            <person name="Grigoriev I.V."/>
            <person name="Hibbett D.S."/>
            <person name="Martin F."/>
        </authorList>
    </citation>
    <scope>NUCLEOTIDE SEQUENCE [LARGE SCALE GENOMIC DNA]</scope>
    <source>
        <strain evidence="2">441</strain>
    </source>
</reference>
<name>A0A0C9YDE4_9AGAM</name>
<accession>A0A0C9YDE4</accession>
<sequence>MACFIGFCTFLKLSIWICSYDLSHAVFFTVRISMKIRQCSTLISVTISAPDYTLS</sequence>
<gene>
    <name evidence="1" type="ORF">PISMIDRAFT_679866</name>
</gene>
<dbReference type="EMBL" id="KN833735">
    <property type="protein sequence ID" value="KIK22830.1"/>
    <property type="molecule type" value="Genomic_DNA"/>
</dbReference>
<reference evidence="1 2" key="1">
    <citation type="submission" date="2014-04" db="EMBL/GenBank/DDBJ databases">
        <authorList>
            <consortium name="DOE Joint Genome Institute"/>
            <person name="Kuo A."/>
            <person name="Kohler A."/>
            <person name="Costa M.D."/>
            <person name="Nagy L.G."/>
            <person name="Floudas D."/>
            <person name="Copeland A."/>
            <person name="Barry K.W."/>
            <person name="Cichocki N."/>
            <person name="Veneault-Fourrey C."/>
            <person name="LaButti K."/>
            <person name="Lindquist E.A."/>
            <person name="Lipzen A."/>
            <person name="Lundell T."/>
            <person name="Morin E."/>
            <person name="Murat C."/>
            <person name="Sun H."/>
            <person name="Tunlid A."/>
            <person name="Henrissat B."/>
            <person name="Grigoriev I.V."/>
            <person name="Hibbett D.S."/>
            <person name="Martin F."/>
            <person name="Nordberg H.P."/>
            <person name="Cantor M.N."/>
            <person name="Hua S.X."/>
        </authorList>
    </citation>
    <scope>NUCLEOTIDE SEQUENCE [LARGE SCALE GENOMIC DNA]</scope>
    <source>
        <strain evidence="1 2">441</strain>
    </source>
</reference>
<protein>
    <submittedName>
        <fullName evidence="1">Uncharacterized protein</fullName>
    </submittedName>
</protein>
<dbReference type="Proteomes" id="UP000054018">
    <property type="component" value="Unassembled WGS sequence"/>
</dbReference>
<proteinExistence type="predicted"/>
<dbReference type="HOGENOM" id="CLU_3033303_0_0_1"/>
<organism evidence="1 2">
    <name type="scientific">Pisolithus microcarpus 441</name>
    <dbReference type="NCBI Taxonomy" id="765257"/>
    <lineage>
        <taxon>Eukaryota</taxon>
        <taxon>Fungi</taxon>
        <taxon>Dikarya</taxon>
        <taxon>Basidiomycota</taxon>
        <taxon>Agaricomycotina</taxon>
        <taxon>Agaricomycetes</taxon>
        <taxon>Agaricomycetidae</taxon>
        <taxon>Boletales</taxon>
        <taxon>Sclerodermatineae</taxon>
        <taxon>Pisolithaceae</taxon>
        <taxon>Pisolithus</taxon>
    </lineage>
</organism>
<dbReference type="AlphaFoldDB" id="A0A0C9YDE4"/>
<keyword evidence="2" id="KW-1185">Reference proteome</keyword>
<evidence type="ECO:0000313" key="1">
    <source>
        <dbReference type="EMBL" id="KIK22830.1"/>
    </source>
</evidence>
<evidence type="ECO:0000313" key="2">
    <source>
        <dbReference type="Proteomes" id="UP000054018"/>
    </source>
</evidence>